<dbReference type="InterPro" id="IPR002514">
    <property type="entry name" value="Transposase_8"/>
</dbReference>
<dbReference type="OrthoDB" id="9800877at2"/>
<dbReference type="RefSeq" id="WP_014705937.1">
    <property type="nucleotide sequence ID" value="NC_017857.3"/>
</dbReference>
<reference evidence="1 2" key="1">
    <citation type="journal article" date="2012" name="J. Bacteriol.">
        <title>Complete genome sequences of Methylophaga sp. strain JAM1 and Methylophaga sp. strain JAM7.</title>
        <authorList>
            <person name="Villeneuve C."/>
            <person name="Martineau C."/>
            <person name="Mauffrey F."/>
            <person name="Villemur R."/>
        </authorList>
    </citation>
    <scope>NUCLEOTIDE SEQUENCE [LARGE SCALE GENOMIC DNA]</scope>
    <source>
        <strain evidence="1 2">JAM1</strain>
    </source>
</reference>
<dbReference type="HOGENOM" id="CLU_113764_2_1_6"/>
<protein>
    <submittedName>
        <fullName evidence="1">Transposase</fullName>
    </submittedName>
</protein>
<dbReference type="GO" id="GO:0006313">
    <property type="term" value="P:DNA transposition"/>
    <property type="evidence" value="ECO:0007669"/>
    <property type="project" value="InterPro"/>
</dbReference>
<dbReference type="Gene3D" id="1.10.10.10">
    <property type="entry name" value="Winged helix-like DNA-binding domain superfamily/Winged helix DNA-binding domain"/>
    <property type="match status" value="1"/>
</dbReference>
<accession>I1XGP3</accession>
<dbReference type="AlphaFoldDB" id="I1XGP3"/>
<dbReference type="SUPFAM" id="SSF48295">
    <property type="entry name" value="TrpR-like"/>
    <property type="match status" value="1"/>
</dbReference>
<dbReference type="KEGG" id="mej:Q7A_716"/>
<dbReference type="NCBIfam" id="NF047595">
    <property type="entry name" value="IS66_ISRel24_TnpA"/>
    <property type="match status" value="1"/>
</dbReference>
<reference evidence="1 2" key="2">
    <citation type="journal article" date="2013" name="Int. J. Syst. Evol. Microbiol.">
        <title>Methylophaga nitratireducenticrescens sp. nov. and Methylophaga frappieri sp. nov., isolated from the biofilm of the methanol-fed denitrification system treating the seawater at the Montreal Biodome.</title>
        <authorList>
            <person name="Villeneuve C."/>
            <person name="Martineau C."/>
            <person name="Mauffrey F."/>
            <person name="Villemur R."/>
        </authorList>
    </citation>
    <scope>NUCLEOTIDE SEQUENCE [LARGE SCALE GENOMIC DNA]</scope>
    <source>
        <strain evidence="1 2">JAM1</strain>
    </source>
</reference>
<dbReference type="EMBL" id="CP003390">
    <property type="protein sequence ID" value="AFI83562.1"/>
    <property type="molecule type" value="Genomic_DNA"/>
</dbReference>
<evidence type="ECO:0000313" key="1">
    <source>
        <dbReference type="EMBL" id="AFI83562.1"/>
    </source>
</evidence>
<gene>
    <name evidence="1" type="ordered locus">Q7A_716</name>
</gene>
<keyword evidence="2" id="KW-1185">Reference proteome</keyword>
<dbReference type="InterPro" id="IPR036388">
    <property type="entry name" value="WH-like_DNA-bd_sf"/>
</dbReference>
<sequence length="119" mass="13389">MNHHAKLPRRRYTNEQKLNIVKAALSGEYSKAAIARAHDINANQLARWIKEYRDGAAWTAQTTRLLPVSVTSTEFAVEPGVQSDDWLNGEIEVLLSTGHTLRLNDPSRTLLSHLVQMLT</sequence>
<dbReference type="GO" id="GO:0004803">
    <property type="term" value="F:transposase activity"/>
    <property type="evidence" value="ECO:0007669"/>
    <property type="project" value="InterPro"/>
</dbReference>
<evidence type="ECO:0000313" key="2">
    <source>
        <dbReference type="Proteomes" id="UP000009144"/>
    </source>
</evidence>
<dbReference type="STRING" id="754476.Q7A_716"/>
<dbReference type="eggNOG" id="COG2963">
    <property type="taxonomic scope" value="Bacteria"/>
</dbReference>
<dbReference type="PATRIC" id="fig|754476.3.peg.706"/>
<dbReference type="Proteomes" id="UP000009144">
    <property type="component" value="Chromosome"/>
</dbReference>
<name>I1XGP3_METNJ</name>
<dbReference type="InterPro" id="IPR010921">
    <property type="entry name" value="Trp_repressor/repl_initiator"/>
</dbReference>
<dbReference type="GO" id="GO:0043565">
    <property type="term" value="F:sequence-specific DNA binding"/>
    <property type="evidence" value="ECO:0007669"/>
    <property type="project" value="InterPro"/>
</dbReference>
<proteinExistence type="predicted"/>
<organism evidence="1 2">
    <name type="scientific">Methylophaga nitratireducenticrescens</name>
    <dbReference type="NCBI Taxonomy" id="754476"/>
    <lineage>
        <taxon>Bacteria</taxon>
        <taxon>Pseudomonadati</taxon>
        <taxon>Pseudomonadota</taxon>
        <taxon>Gammaproteobacteria</taxon>
        <taxon>Thiotrichales</taxon>
        <taxon>Piscirickettsiaceae</taxon>
        <taxon>Methylophaga</taxon>
    </lineage>
</organism>
<dbReference type="Pfam" id="PF01527">
    <property type="entry name" value="HTH_Tnp_1"/>
    <property type="match status" value="1"/>
</dbReference>